<organism evidence="2 3">
    <name type="scientific">Streptomyces virginiae</name>
    <name type="common">Streptomyces cinnamonensis</name>
    <dbReference type="NCBI Taxonomy" id="1961"/>
    <lineage>
        <taxon>Bacteria</taxon>
        <taxon>Bacillati</taxon>
        <taxon>Actinomycetota</taxon>
        <taxon>Actinomycetes</taxon>
        <taxon>Kitasatosporales</taxon>
        <taxon>Streptomycetaceae</taxon>
        <taxon>Streptomyces</taxon>
    </lineage>
</organism>
<dbReference type="EMBL" id="CP108090">
    <property type="protein sequence ID" value="WUQ10608.1"/>
    <property type="molecule type" value="Genomic_DNA"/>
</dbReference>
<reference evidence="2" key="1">
    <citation type="submission" date="2022-10" db="EMBL/GenBank/DDBJ databases">
        <title>The complete genomes of actinobacterial strains from the NBC collection.</title>
        <authorList>
            <person name="Joergensen T.S."/>
            <person name="Alvarez Arevalo M."/>
            <person name="Sterndorff E.B."/>
            <person name="Faurdal D."/>
            <person name="Vuksanovic O."/>
            <person name="Mourched A.-S."/>
            <person name="Charusanti P."/>
            <person name="Shaw S."/>
            <person name="Blin K."/>
            <person name="Weber T."/>
        </authorList>
    </citation>
    <scope>NUCLEOTIDE SEQUENCE</scope>
    <source>
        <strain evidence="2">NBC_00248</strain>
    </source>
</reference>
<evidence type="ECO:0000313" key="3">
    <source>
        <dbReference type="Proteomes" id="UP001432039"/>
    </source>
</evidence>
<name>A0ABZ1T407_STRVG</name>
<evidence type="ECO:0000256" key="1">
    <source>
        <dbReference type="SAM" id="MobiDB-lite"/>
    </source>
</evidence>
<evidence type="ECO:0000313" key="2">
    <source>
        <dbReference type="EMBL" id="WUQ10608.1"/>
    </source>
</evidence>
<accession>A0ABZ1T407</accession>
<keyword evidence="3" id="KW-1185">Reference proteome</keyword>
<protein>
    <submittedName>
        <fullName evidence="2">Uncharacterized protein</fullName>
    </submittedName>
</protein>
<feature type="region of interest" description="Disordered" evidence="1">
    <location>
        <begin position="1"/>
        <end position="57"/>
    </location>
</feature>
<proteinExistence type="predicted"/>
<dbReference type="RefSeq" id="WP_328960147.1">
    <property type="nucleotide sequence ID" value="NZ_CP108090.1"/>
</dbReference>
<sequence>MSGSGLGTATGDKHLARAAAAPHGTSRPGEPPRGAARSADYAGRTTATYEHEQRGKR</sequence>
<dbReference type="Proteomes" id="UP001432039">
    <property type="component" value="Chromosome"/>
</dbReference>
<gene>
    <name evidence="2" type="ORF">OG517_03725</name>
</gene>